<reference evidence="3" key="1">
    <citation type="submission" date="2025-08" db="UniProtKB">
        <authorList>
            <consortium name="Ensembl"/>
        </authorList>
    </citation>
    <scope>IDENTIFICATION</scope>
</reference>
<evidence type="ECO:0000256" key="2">
    <source>
        <dbReference type="SAM" id="SignalP"/>
    </source>
</evidence>
<keyword evidence="2" id="KW-0732">Signal</keyword>
<accession>A0A3Q2Z1K4</accession>
<keyword evidence="4" id="KW-1185">Reference proteome</keyword>
<feature type="signal peptide" evidence="2">
    <location>
        <begin position="1"/>
        <end position="20"/>
    </location>
</feature>
<dbReference type="Pfam" id="PF04360">
    <property type="entry name" value="Serglycin"/>
    <property type="match status" value="1"/>
</dbReference>
<evidence type="ECO:0000256" key="1">
    <source>
        <dbReference type="SAM" id="MobiDB-lite"/>
    </source>
</evidence>
<protein>
    <submittedName>
        <fullName evidence="3">Uncharacterized protein</fullName>
    </submittedName>
</protein>
<evidence type="ECO:0000313" key="3">
    <source>
        <dbReference type="Ensembl" id="ENSHCOP00000024509.1"/>
    </source>
</evidence>
<sequence>MCVCVWVCVCVCVCVVFVLRAPRTAVYKFVKCRPEGNRANCVTQQSPQMEWSPDLPTKLPPPSSAPYLDAQPVEEEGSGSMSESEDVQPEDGSGYEGSAGSFWMDSSFDTNTEQEMGSGESLTGQYGEFQVHLLHLCI</sequence>
<name>A0A3Q2Z1K4_HIPCM</name>
<evidence type="ECO:0000313" key="4">
    <source>
        <dbReference type="Proteomes" id="UP000264820"/>
    </source>
</evidence>
<dbReference type="Ensembl" id="ENSHCOT00000017776.1">
    <property type="protein sequence ID" value="ENSHCOP00000024509.1"/>
    <property type="gene ID" value="ENSHCOG00000013944.1"/>
</dbReference>
<feature type="chain" id="PRO_5046646261" evidence="2">
    <location>
        <begin position="21"/>
        <end position="138"/>
    </location>
</feature>
<dbReference type="AlphaFoldDB" id="A0A3Q2Z1K4"/>
<feature type="compositionally biased region" description="Acidic residues" evidence="1">
    <location>
        <begin position="72"/>
        <end position="89"/>
    </location>
</feature>
<organism evidence="3 4">
    <name type="scientific">Hippocampus comes</name>
    <name type="common">Tiger tail seahorse</name>
    <dbReference type="NCBI Taxonomy" id="109280"/>
    <lineage>
        <taxon>Eukaryota</taxon>
        <taxon>Metazoa</taxon>
        <taxon>Chordata</taxon>
        <taxon>Craniata</taxon>
        <taxon>Vertebrata</taxon>
        <taxon>Euteleostomi</taxon>
        <taxon>Actinopterygii</taxon>
        <taxon>Neopterygii</taxon>
        <taxon>Teleostei</taxon>
        <taxon>Neoteleostei</taxon>
        <taxon>Acanthomorphata</taxon>
        <taxon>Syngnathiaria</taxon>
        <taxon>Syngnathiformes</taxon>
        <taxon>Syngnathoidei</taxon>
        <taxon>Syngnathidae</taxon>
        <taxon>Hippocampus</taxon>
    </lineage>
</organism>
<feature type="region of interest" description="Disordered" evidence="1">
    <location>
        <begin position="43"/>
        <end position="121"/>
    </location>
</feature>
<dbReference type="InterPro" id="IPR007455">
    <property type="entry name" value="Serglycin"/>
</dbReference>
<dbReference type="GeneTree" id="ENSGT00940000176953"/>
<dbReference type="Proteomes" id="UP000264820">
    <property type="component" value="Unplaced"/>
</dbReference>
<reference evidence="3" key="2">
    <citation type="submission" date="2025-09" db="UniProtKB">
        <authorList>
            <consortium name="Ensembl"/>
        </authorList>
    </citation>
    <scope>IDENTIFICATION</scope>
</reference>
<proteinExistence type="predicted"/>
<feature type="compositionally biased region" description="Polar residues" evidence="1">
    <location>
        <begin position="107"/>
        <end position="121"/>
    </location>
</feature>